<organism evidence="1 2">
    <name type="scientific">Clostridium perfringens F262</name>
    <dbReference type="NCBI Taxonomy" id="883064"/>
    <lineage>
        <taxon>Bacteria</taxon>
        <taxon>Bacillati</taxon>
        <taxon>Bacillota</taxon>
        <taxon>Clostridia</taxon>
        <taxon>Eubacteriales</taxon>
        <taxon>Clostridiaceae</taxon>
        <taxon>Clostridium</taxon>
    </lineage>
</organism>
<gene>
    <name evidence="1" type="ORF">HA1_00728</name>
</gene>
<protein>
    <recommendedName>
        <fullName evidence="3">Phage protein</fullName>
    </recommendedName>
</protein>
<accession>A0AAV3FGZ3</accession>
<proteinExistence type="predicted"/>
<comment type="caution">
    <text evidence="1">The sequence shown here is derived from an EMBL/GenBank/DDBJ whole genome shotgun (WGS) entry which is preliminary data.</text>
</comment>
<dbReference type="Proteomes" id="UP000005358">
    <property type="component" value="Chromosome"/>
</dbReference>
<evidence type="ECO:0000313" key="1">
    <source>
        <dbReference type="EMBL" id="EIA18579.1"/>
    </source>
</evidence>
<evidence type="ECO:0008006" key="3">
    <source>
        <dbReference type="Google" id="ProtNLM"/>
    </source>
</evidence>
<name>A0AAV3FGZ3_CLOPF</name>
<dbReference type="AlphaFoldDB" id="A0AAV3FGZ3"/>
<sequence length="63" mass="7564">MHYYDNVELRNKIKIQQLKDELSEIINTTDHEVLSKIDVNHDELTRVELMNKLVAIEVHSKRY</sequence>
<reference evidence="1 2" key="1">
    <citation type="journal article" date="2012" name="PLoS ONE">
        <title>Genome Sequencing and Analysis of a Type A Clostridium perfringens Isolate from a Case of Bovine Clostridial Abomasitis.</title>
        <authorList>
            <person name="Nowell V.J."/>
            <person name="Kropinski A.M."/>
            <person name="Songer J.G."/>
            <person name="Macinnes J.I."/>
            <person name="Parreira V.R."/>
            <person name="Prescott J.F."/>
        </authorList>
    </citation>
    <scope>NUCLEOTIDE SEQUENCE [LARGE SCALE GENOMIC DNA]</scope>
    <source>
        <strain evidence="1 2">F262</strain>
    </source>
</reference>
<dbReference type="EMBL" id="AFES01000007">
    <property type="protein sequence ID" value="EIA18579.1"/>
    <property type="molecule type" value="Genomic_DNA"/>
</dbReference>
<evidence type="ECO:0000313" key="2">
    <source>
        <dbReference type="Proteomes" id="UP000005358"/>
    </source>
</evidence>